<organism evidence="1 2">
    <name type="scientific">Ascaris lumbricoides</name>
    <name type="common">Giant roundworm</name>
    <dbReference type="NCBI Taxonomy" id="6252"/>
    <lineage>
        <taxon>Eukaryota</taxon>
        <taxon>Metazoa</taxon>
        <taxon>Ecdysozoa</taxon>
        <taxon>Nematoda</taxon>
        <taxon>Chromadorea</taxon>
        <taxon>Rhabditida</taxon>
        <taxon>Spirurina</taxon>
        <taxon>Ascaridomorpha</taxon>
        <taxon>Ascaridoidea</taxon>
        <taxon>Ascarididae</taxon>
        <taxon>Ascaris</taxon>
    </lineage>
</organism>
<evidence type="ECO:0000313" key="2">
    <source>
        <dbReference type="WBParaSite" id="ALUE_0001064601-mRNA-1"/>
    </source>
</evidence>
<name>A0A0M3I2E0_ASCLU</name>
<sequence>MHSKFGGRCSAASEGPCQCSPLAVSFEALENGLGFHLPTTMFSAPISINKTPDIHALRNTCIVDSSAVVCDALHGELQMVCGTVPLLAAGDIFESILCKTAQVLNLRSC</sequence>
<protein>
    <submittedName>
        <fullName evidence="2">Uncharacterized protein</fullName>
    </submittedName>
</protein>
<reference evidence="2" key="1">
    <citation type="submission" date="2017-02" db="UniProtKB">
        <authorList>
            <consortium name="WormBaseParasite"/>
        </authorList>
    </citation>
    <scope>IDENTIFICATION</scope>
</reference>
<proteinExistence type="predicted"/>
<accession>A0A0M3I2E0</accession>
<dbReference type="AlphaFoldDB" id="A0A0M3I2E0"/>
<dbReference type="Proteomes" id="UP000036681">
    <property type="component" value="Unplaced"/>
</dbReference>
<dbReference type="WBParaSite" id="ALUE_0001064601-mRNA-1">
    <property type="protein sequence ID" value="ALUE_0001064601-mRNA-1"/>
    <property type="gene ID" value="ALUE_0001064601"/>
</dbReference>
<keyword evidence="1" id="KW-1185">Reference proteome</keyword>
<evidence type="ECO:0000313" key="1">
    <source>
        <dbReference type="Proteomes" id="UP000036681"/>
    </source>
</evidence>